<dbReference type="AlphaFoldDB" id="A0A9P1H600"/>
<evidence type="ECO:0000256" key="1">
    <source>
        <dbReference type="SAM" id="MobiDB-lite"/>
    </source>
</evidence>
<feature type="compositionally biased region" description="Basic residues" evidence="1">
    <location>
        <begin position="384"/>
        <end position="397"/>
    </location>
</feature>
<gene>
    <name evidence="3" type="ORF">PPNO1_LOCUS7015</name>
</gene>
<dbReference type="OrthoDB" id="5402307at2759"/>
<feature type="compositionally biased region" description="Basic residues" evidence="1">
    <location>
        <begin position="421"/>
        <end position="433"/>
    </location>
</feature>
<feature type="region of interest" description="Disordered" evidence="1">
    <location>
        <begin position="384"/>
        <end position="535"/>
    </location>
</feature>
<feature type="compositionally biased region" description="Basic and acidic residues" evidence="1">
    <location>
        <begin position="485"/>
        <end position="494"/>
    </location>
</feature>
<keyword evidence="2" id="KW-1133">Transmembrane helix</keyword>
<accession>A0A9P1H600</accession>
<keyword evidence="2" id="KW-0472">Membrane</keyword>
<comment type="caution">
    <text evidence="3">The sequence shown here is derived from an EMBL/GenBank/DDBJ whole genome shotgun (WGS) entry which is preliminary data.</text>
</comment>
<feature type="transmembrane region" description="Helical" evidence="2">
    <location>
        <begin position="257"/>
        <end position="278"/>
    </location>
</feature>
<keyword evidence="4" id="KW-1185">Reference proteome</keyword>
<feature type="compositionally biased region" description="Basic residues" evidence="1">
    <location>
        <begin position="88"/>
        <end position="106"/>
    </location>
</feature>
<dbReference type="EMBL" id="CALLCH030000016">
    <property type="protein sequence ID" value="CAI4217402.1"/>
    <property type="molecule type" value="Genomic_DNA"/>
</dbReference>
<evidence type="ECO:0000313" key="4">
    <source>
        <dbReference type="Proteomes" id="UP000838763"/>
    </source>
</evidence>
<reference evidence="3" key="1">
    <citation type="submission" date="2022-11" db="EMBL/GenBank/DDBJ databases">
        <authorList>
            <person name="Scott C."/>
            <person name="Bruce N."/>
        </authorList>
    </citation>
    <scope>NUCLEOTIDE SEQUENCE</scope>
</reference>
<feature type="compositionally biased region" description="Low complexity" evidence="1">
    <location>
        <begin position="59"/>
        <end position="69"/>
    </location>
</feature>
<dbReference type="Proteomes" id="UP000838763">
    <property type="component" value="Unassembled WGS sequence"/>
</dbReference>
<keyword evidence="2" id="KW-0812">Transmembrane</keyword>
<protein>
    <submittedName>
        <fullName evidence="3">Uncharacterized protein</fullName>
    </submittedName>
</protein>
<feature type="compositionally biased region" description="Basic and acidic residues" evidence="1">
    <location>
        <begin position="434"/>
        <end position="444"/>
    </location>
</feature>
<feature type="compositionally biased region" description="Basic and acidic residues" evidence="1">
    <location>
        <begin position="411"/>
        <end position="420"/>
    </location>
</feature>
<organism evidence="3 4">
    <name type="scientific">Parascedosporium putredinis</name>
    <dbReference type="NCBI Taxonomy" id="1442378"/>
    <lineage>
        <taxon>Eukaryota</taxon>
        <taxon>Fungi</taxon>
        <taxon>Dikarya</taxon>
        <taxon>Ascomycota</taxon>
        <taxon>Pezizomycotina</taxon>
        <taxon>Sordariomycetes</taxon>
        <taxon>Hypocreomycetidae</taxon>
        <taxon>Microascales</taxon>
        <taxon>Microascaceae</taxon>
        <taxon>Parascedosporium</taxon>
    </lineage>
</organism>
<proteinExistence type="predicted"/>
<feature type="compositionally biased region" description="Basic and acidic residues" evidence="1">
    <location>
        <begin position="456"/>
        <end position="475"/>
    </location>
</feature>
<evidence type="ECO:0000256" key="2">
    <source>
        <dbReference type="SAM" id="Phobius"/>
    </source>
</evidence>
<name>A0A9P1H600_9PEZI</name>
<feature type="region of interest" description="Disordered" evidence="1">
    <location>
        <begin position="52"/>
        <end position="143"/>
    </location>
</feature>
<sequence length="535" mass="59490">MSALQETVTIINNSGKIISTGKQLFGIFKEAKACYNEKKSFIHHERSLQRSQTFDVGAQPSYHHQPQQYHDYDYGENPYYAGDDGRSHVSHRSHRSHRSSASRRHGPSASRAAPALTEANLRSHSEVSATPPPPPPHYRSPYAETAPRDMTLSRPTLARAPTELAPARTDLDPDHPDTQHARTLIGRVETLLDEANCVQHSATGIISHLQRNPDAAAAVALTLAELSTLLAKVSPSFLGIVQGGSPAVFALLSSPQFLIAAGAAVGVTVVMFGGWKIIKRIKENKAQEAMQREAMAFQASQIPMQPMGHMAPPMDPMHYDMMGMPMREPEYYPEEHPIVGDGVDEALVIEQELSGIESWRRGIVPFGEDESVDVELISPEAQRAVKRGAKEHRRRHHSDGEYEDDGVSRSGRSERSERSTRSHRSHRSTRSHRPRDPEIPDRKSSRSGTTVVAPSERGRDHDRDTRSEAGSERSHRSTRSKRTVKTIEAKKDDDPNSLDLVLRPKEKKGSNMLKQLFKKKKDKEEASSRAVSVLV</sequence>
<evidence type="ECO:0000313" key="3">
    <source>
        <dbReference type="EMBL" id="CAI4217402.1"/>
    </source>
</evidence>